<gene>
    <name evidence="2" type="ORF">TOPH_05593</name>
</gene>
<dbReference type="AlphaFoldDB" id="A0A0L0N6E8"/>
<dbReference type="Proteomes" id="UP000036947">
    <property type="component" value="Unassembled WGS sequence"/>
</dbReference>
<comment type="caution">
    <text evidence="2">The sequence shown here is derived from an EMBL/GenBank/DDBJ whole genome shotgun (WGS) entry which is preliminary data.</text>
</comment>
<feature type="region of interest" description="Disordered" evidence="1">
    <location>
        <begin position="377"/>
        <end position="396"/>
    </location>
</feature>
<accession>A0A0L0N6E8</accession>
<feature type="region of interest" description="Disordered" evidence="1">
    <location>
        <begin position="212"/>
        <end position="252"/>
    </location>
</feature>
<evidence type="ECO:0000313" key="2">
    <source>
        <dbReference type="EMBL" id="KND89584.1"/>
    </source>
</evidence>
<reference evidence="2 3" key="1">
    <citation type="journal article" date="2015" name="BMC Genomics">
        <title>The genome of the truffle-parasite Tolypocladium ophioglossoides and the evolution of antifungal peptaibiotics.</title>
        <authorList>
            <person name="Quandt C.A."/>
            <person name="Bushley K.E."/>
            <person name="Spatafora J.W."/>
        </authorList>
    </citation>
    <scope>NUCLEOTIDE SEQUENCE [LARGE SCALE GENOMIC DNA]</scope>
    <source>
        <strain evidence="2 3">CBS 100239</strain>
    </source>
</reference>
<evidence type="ECO:0000313" key="3">
    <source>
        <dbReference type="Proteomes" id="UP000036947"/>
    </source>
</evidence>
<protein>
    <submittedName>
        <fullName evidence="2">Uncharacterized protein</fullName>
    </submittedName>
</protein>
<sequence length="413" mass="45785">MTGTRYLDSPDAGPAGGRTKRPRGAADSRHGIPYCNCPLQRRPFAWMGFGQMRCDGCAAMPWRGRRIRLAAPEQGVASGCPVWLPTARKKERSLRHRLDQLLPGDSRSRLRGSAAPSRMALRNRNRCAGRCRKRSATYTEAVSTCCPRWMVRRLLFCGCSGLGTHGIPDIACRCSCICETCSEDAHGWLRPLAWMNWIEPCGPTSGRIQRLETPHQAPPSTTISAPCPTSGRMQRPRPLARGASKHHAPSVDDDIRPVDIRARPAQQHHHYARHLLGHAHPSKRIPPAPRPPRLGQPLALVEHRVHVPRADAVDGDAVARPLGGQRALEHHHGRLADVVRGLRLREVDAVRGYRRRQHDAPARALRDHLPRGRLRAQERARGVDVEHPAPLGGGHVERVNAAHDAGEADERVY</sequence>
<feature type="region of interest" description="Disordered" evidence="1">
    <location>
        <begin position="1"/>
        <end position="27"/>
    </location>
</feature>
<name>A0A0L0N6E8_TOLOC</name>
<keyword evidence="3" id="KW-1185">Reference proteome</keyword>
<evidence type="ECO:0000256" key="1">
    <source>
        <dbReference type="SAM" id="MobiDB-lite"/>
    </source>
</evidence>
<proteinExistence type="predicted"/>
<feature type="compositionally biased region" description="Basic and acidic residues" evidence="1">
    <location>
        <begin position="377"/>
        <end position="387"/>
    </location>
</feature>
<organism evidence="2 3">
    <name type="scientific">Tolypocladium ophioglossoides (strain CBS 100239)</name>
    <name type="common">Snaketongue truffleclub</name>
    <name type="synonym">Elaphocordyceps ophioglossoides</name>
    <dbReference type="NCBI Taxonomy" id="1163406"/>
    <lineage>
        <taxon>Eukaryota</taxon>
        <taxon>Fungi</taxon>
        <taxon>Dikarya</taxon>
        <taxon>Ascomycota</taxon>
        <taxon>Pezizomycotina</taxon>
        <taxon>Sordariomycetes</taxon>
        <taxon>Hypocreomycetidae</taxon>
        <taxon>Hypocreales</taxon>
        <taxon>Ophiocordycipitaceae</taxon>
        <taxon>Tolypocladium</taxon>
    </lineage>
</organism>
<dbReference type="EMBL" id="LFRF01000017">
    <property type="protein sequence ID" value="KND89584.1"/>
    <property type="molecule type" value="Genomic_DNA"/>
</dbReference>